<accession>A0A381WUD5</accession>
<dbReference type="PANTHER" id="PTHR43713">
    <property type="entry name" value="GLUTAMATE-1-SEMIALDEHYDE 2,1-AMINOMUTASE"/>
    <property type="match status" value="1"/>
</dbReference>
<dbReference type="CDD" id="cd00610">
    <property type="entry name" value="OAT_like"/>
    <property type="match status" value="1"/>
</dbReference>
<dbReference type="Gene3D" id="3.90.1150.10">
    <property type="entry name" value="Aspartate Aminotransferase, domain 1"/>
    <property type="match status" value="1"/>
</dbReference>
<dbReference type="GO" id="GO:0030170">
    <property type="term" value="F:pyridoxal phosphate binding"/>
    <property type="evidence" value="ECO:0007669"/>
    <property type="project" value="InterPro"/>
</dbReference>
<comment type="pathway">
    <text evidence="2">Porphyrin-containing compound metabolism; protoporphyrin-IX biosynthesis; 5-aminolevulinate from L-glutamyl-tRNA(Glu): step 2/2.</text>
</comment>
<sequence length="426" mass="46813">MTERNSTEHEKEILERANSVMPQGSLGNLAYDLVASRGKGSHIWDESGNEYIDYLLGSGPMIVGHAHPSVTDAVIKQVENGTTFFATNEKSVALAEEIVQAVPCAEKVRFCSTGTEATLYAMRTARAFRGRDKILKFEGGFHGMNDYALMSMLPKKLLEFPQAEPDSAGIPESIASEVLIAPYNNIEITTAIIEGHHDEIGGVIVEPFQRLIPPKAGFLERLREVTAHYKIPLIFDEVVTGFRFAYGGAQEYYGVIPDLCTLGKAVAGGFPLTAVAGKSELMKHFDSDGVVQEDFMPQIGTLSGNPVACAAGLAVLDILRKPGTYERTFEVGKKLMASLQEILDQVKVPAKVIGEPVLFDVFFSSEEVYDYRSSIRADREMLNKFNSLMLENGILKGTTKFYFSTEHDQFDVQATIKAFQAASSRL</sequence>
<keyword evidence="6" id="KW-0413">Isomerase</keyword>
<dbReference type="GO" id="GO:0008483">
    <property type="term" value="F:transaminase activity"/>
    <property type="evidence" value="ECO:0007669"/>
    <property type="project" value="InterPro"/>
</dbReference>
<dbReference type="InterPro" id="IPR015422">
    <property type="entry name" value="PyrdxlP-dep_Trfase_small"/>
</dbReference>
<dbReference type="SUPFAM" id="SSF53383">
    <property type="entry name" value="PLP-dependent transferases"/>
    <property type="match status" value="1"/>
</dbReference>
<keyword evidence="5" id="KW-0663">Pyridoxal phosphate</keyword>
<dbReference type="EC" id="5.4.3.8" evidence="4"/>
<dbReference type="PANTHER" id="PTHR43713:SF3">
    <property type="entry name" value="GLUTAMATE-1-SEMIALDEHYDE 2,1-AMINOMUTASE 1, CHLOROPLASTIC-RELATED"/>
    <property type="match status" value="1"/>
</dbReference>
<dbReference type="GO" id="GO:0006779">
    <property type="term" value="P:porphyrin-containing compound biosynthetic process"/>
    <property type="evidence" value="ECO:0007669"/>
    <property type="project" value="UniProtKB-KW"/>
</dbReference>
<gene>
    <name evidence="8" type="ORF">METZ01_LOCUS108377</name>
</gene>
<evidence type="ECO:0000256" key="4">
    <source>
        <dbReference type="ARBA" id="ARBA00012143"/>
    </source>
</evidence>
<dbReference type="FunFam" id="3.40.640.10:FF:000021">
    <property type="entry name" value="Glutamate-1-semialdehyde 2,1-aminomutase"/>
    <property type="match status" value="1"/>
</dbReference>
<keyword evidence="7" id="KW-0627">Porphyrin biosynthesis</keyword>
<evidence type="ECO:0000256" key="1">
    <source>
        <dbReference type="ARBA" id="ARBA00001933"/>
    </source>
</evidence>
<dbReference type="InterPro" id="IPR015424">
    <property type="entry name" value="PyrdxlP-dep_Trfase"/>
</dbReference>
<evidence type="ECO:0000313" key="8">
    <source>
        <dbReference type="EMBL" id="SVA55523.1"/>
    </source>
</evidence>
<dbReference type="InterPro" id="IPR015421">
    <property type="entry name" value="PyrdxlP-dep_Trfase_major"/>
</dbReference>
<evidence type="ECO:0000256" key="2">
    <source>
        <dbReference type="ARBA" id="ARBA00004819"/>
    </source>
</evidence>
<protein>
    <recommendedName>
        <fullName evidence="4">glutamate-1-semialdehyde 2,1-aminomutase</fullName>
        <ecNumber evidence="4">5.4.3.8</ecNumber>
    </recommendedName>
</protein>
<dbReference type="GO" id="GO:0042286">
    <property type="term" value="F:glutamate-1-semialdehyde 2,1-aminomutase activity"/>
    <property type="evidence" value="ECO:0007669"/>
    <property type="project" value="UniProtKB-EC"/>
</dbReference>
<evidence type="ECO:0000256" key="3">
    <source>
        <dbReference type="ARBA" id="ARBA00008981"/>
    </source>
</evidence>
<dbReference type="Gene3D" id="3.40.640.10">
    <property type="entry name" value="Type I PLP-dependent aspartate aminotransferase-like (Major domain)"/>
    <property type="match status" value="1"/>
</dbReference>
<evidence type="ECO:0000256" key="6">
    <source>
        <dbReference type="ARBA" id="ARBA00023235"/>
    </source>
</evidence>
<dbReference type="Pfam" id="PF00202">
    <property type="entry name" value="Aminotran_3"/>
    <property type="match status" value="1"/>
</dbReference>
<name>A0A381WUD5_9ZZZZ</name>
<evidence type="ECO:0000256" key="7">
    <source>
        <dbReference type="ARBA" id="ARBA00023244"/>
    </source>
</evidence>
<dbReference type="AlphaFoldDB" id="A0A381WUD5"/>
<dbReference type="InterPro" id="IPR005814">
    <property type="entry name" value="Aminotrans_3"/>
</dbReference>
<dbReference type="EMBL" id="UINC01012759">
    <property type="protein sequence ID" value="SVA55523.1"/>
    <property type="molecule type" value="Genomic_DNA"/>
</dbReference>
<evidence type="ECO:0000256" key="5">
    <source>
        <dbReference type="ARBA" id="ARBA00022898"/>
    </source>
</evidence>
<proteinExistence type="inferred from homology"/>
<comment type="similarity">
    <text evidence="3">Belongs to the class-III pyridoxal-phosphate-dependent aminotransferase family. HemL subfamily.</text>
</comment>
<organism evidence="8">
    <name type="scientific">marine metagenome</name>
    <dbReference type="NCBI Taxonomy" id="408172"/>
    <lineage>
        <taxon>unclassified sequences</taxon>
        <taxon>metagenomes</taxon>
        <taxon>ecological metagenomes</taxon>
    </lineage>
</organism>
<reference evidence="8" key="1">
    <citation type="submission" date="2018-05" db="EMBL/GenBank/DDBJ databases">
        <authorList>
            <person name="Lanie J.A."/>
            <person name="Ng W.-L."/>
            <person name="Kazmierczak K.M."/>
            <person name="Andrzejewski T.M."/>
            <person name="Davidsen T.M."/>
            <person name="Wayne K.J."/>
            <person name="Tettelin H."/>
            <person name="Glass J.I."/>
            <person name="Rusch D."/>
            <person name="Podicherti R."/>
            <person name="Tsui H.-C.T."/>
            <person name="Winkler M.E."/>
        </authorList>
    </citation>
    <scope>NUCLEOTIDE SEQUENCE</scope>
</reference>
<comment type="cofactor">
    <cofactor evidence="1">
        <name>pyridoxal 5'-phosphate</name>
        <dbReference type="ChEBI" id="CHEBI:597326"/>
    </cofactor>
</comment>